<evidence type="ECO:0000313" key="3">
    <source>
        <dbReference type="Proteomes" id="UP000223913"/>
    </source>
</evidence>
<evidence type="ECO:0000313" key="2">
    <source>
        <dbReference type="EMBL" id="PHN05777.1"/>
    </source>
</evidence>
<feature type="signal peptide" evidence="1">
    <location>
        <begin position="1"/>
        <end position="23"/>
    </location>
</feature>
<dbReference type="Proteomes" id="UP000223913">
    <property type="component" value="Unassembled WGS sequence"/>
</dbReference>
<comment type="caution">
    <text evidence="2">The sequence shown here is derived from an EMBL/GenBank/DDBJ whole genome shotgun (WGS) entry which is preliminary data.</text>
</comment>
<organism evidence="2 3">
    <name type="scientific">Flavilitoribacter nigricans (strain ATCC 23147 / DSM 23189 / NBRC 102662 / NCIMB 1420 / SS-2)</name>
    <name type="common">Lewinella nigricans</name>
    <dbReference type="NCBI Taxonomy" id="1122177"/>
    <lineage>
        <taxon>Bacteria</taxon>
        <taxon>Pseudomonadati</taxon>
        <taxon>Bacteroidota</taxon>
        <taxon>Saprospiria</taxon>
        <taxon>Saprospirales</taxon>
        <taxon>Lewinellaceae</taxon>
        <taxon>Flavilitoribacter</taxon>
    </lineage>
</organism>
<sequence>MKRCSLLAMIIAAFSLAQLQAQSGDYVIRGDTLLSGEKVRYDPLRPTEVAFRSRKKGQQIFSADEVSEFGLKEDGGRVFRSFPLANGGQYQRFFLERLETGELELYHLASGHDRFYLFSDTLIPLDPVTFQHIIQLRTSYCPELKQQYQLIHYTKASLTYFVRAFNRKKCGNVPFVQFGGGVGYGQQELQLPAGIFPEILAAGRSLTATNLDLSLFIDQPIWKLPGLSLTNSIGFSQSLFAAELLSPRINQDIQIKLSNIQWSLTPRYTFDLRSVRPYLLAGGAVSYTIDPETKFLQATIDGSTVSIDYSDQLVPQPGIFYGFQYGGGIQLFYHFGHYLALEYSGNRLSSKEKYGLNANYLKIKVNL</sequence>
<name>A0A2D0NBA7_FLAN2</name>
<reference evidence="2 3" key="1">
    <citation type="submission" date="2017-10" db="EMBL/GenBank/DDBJ databases">
        <title>The draft genome sequence of Lewinella nigricans NBRC 102662.</title>
        <authorList>
            <person name="Wang K."/>
        </authorList>
    </citation>
    <scope>NUCLEOTIDE SEQUENCE [LARGE SCALE GENOMIC DNA]</scope>
    <source>
        <strain evidence="2 3">NBRC 102662</strain>
    </source>
</reference>
<dbReference type="EMBL" id="PDUD01000020">
    <property type="protein sequence ID" value="PHN05777.1"/>
    <property type="molecule type" value="Genomic_DNA"/>
</dbReference>
<evidence type="ECO:0008006" key="4">
    <source>
        <dbReference type="Google" id="ProtNLM"/>
    </source>
</evidence>
<dbReference type="AlphaFoldDB" id="A0A2D0NBA7"/>
<gene>
    <name evidence="2" type="ORF">CRP01_14990</name>
</gene>
<accession>A0A2D0NBA7</accession>
<feature type="chain" id="PRO_5012497255" description="Outer membrane protein beta-barrel domain-containing protein" evidence="1">
    <location>
        <begin position="24"/>
        <end position="367"/>
    </location>
</feature>
<proteinExistence type="predicted"/>
<protein>
    <recommendedName>
        <fullName evidence="4">Outer membrane protein beta-barrel domain-containing protein</fullName>
    </recommendedName>
</protein>
<keyword evidence="1" id="KW-0732">Signal</keyword>
<keyword evidence="3" id="KW-1185">Reference proteome</keyword>
<dbReference type="RefSeq" id="WP_099150867.1">
    <property type="nucleotide sequence ID" value="NZ_PDUD01000020.1"/>
</dbReference>
<evidence type="ECO:0000256" key="1">
    <source>
        <dbReference type="SAM" id="SignalP"/>
    </source>
</evidence>